<sequence length="102" mass="10894">MDCIAPSILREDGGEHRRGGHGEGCAGDQSLGHDRIFRQAFNTPLDEQLRKSYACYLSTSAGPRLLLIRRAAVGLPRCGRPVVPSSSPASLCGRPRTPAPPS</sequence>
<evidence type="ECO:0000256" key="1">
    <source>
        <dbReference type="SAM" id="MobiDB-lite"/>
    </source>
</evidence>
<organism evidence="2 3">
    <name type="scientific">Oryza sativa subsp. japonica</name>
    <name type="common">Rice</name>
    <dbReference type="NCBI Taxonomy" id="39947"/>
    <lineage>
        <taxon>Eukaryota</taxon>
        <taxon>Viridiplantae</taxon>
        <taxon>Streptophyta</taxon>
        <taxon>Embryophyta</taxon>
        <taxon>Tracheophyta</taxon>
        <taxon>Spermatophyta</taxon>
        <taxon>Magnoliopsida</taxon>
        <taxon>Liliopsida</taxon>
        <taxon>Poales</taxon>
        <taxon>Poaceae</taxon>
        <taxon>BOP clade</taxon>
        <taxon>Oryzoideae</taxon>
        <taxon>Oryzeae</taxon>
        <taxon>Oryzinae</taxon>
        <taxon>Oryza</taxon>
        <taxon>Oryza sativa</taxon>
    </lineage>
</organism>
<evidence type="ECO:0000313" key="2">
    <source>
        <dbReference type="EMBL" id="BAT17630.1"/>
    </source>
</evidence>
<keyword evidence="3" id="KW-1185">Reference proteome</keyword>
<protein>
    <submittedName>
        <fullName evidence="2">Os12g0559350 protein</fullName>
    </submittedName>
</protein>
<gene>
    <name evidence="2" type="ordered locus">Os12g0559350</name>
    <name evidence="2" type="ORF">OSNPB_120559350</name>
</gene>
<proteinExistence type="predicted"/>
<dbReference type="PaxDb" id="39947-A0A0P0YBB5"/>
<dbReference type="AlphaFoldDB" id="A0A0P0YBB5"/>
<feature type="region of interest" description="Disordered" evidence="1">
    <location>
        <begin position="81"/>
        <end position="102"/>
    </location>
</feature>
<reference evidence="2 3" key="3">
    <citation type="journal article" date="2013" name="Rice">
        <title>Improvement of the Oryza sativa Nipponbare reference genome using next generation sequence and optical map data.</title>
        <authorList>
            <person name="Kawahara Y."/>
            <person name="de la Bastide M."/>
            <person name="Hamilton J.P."/>
            <person name="Kanamori H."/>
            <person name="McCombie W.R."/>
            <person name="Ouyang S."/>
            <person name="Schwartz D.C."/>
            <person name="Tanaka T."/>
            <person name="Wu J."/>
            <person name="Zhou S."/>
            <person name="Childs K.L."/>
            <person name="Davidson R.M."/>
            <person name="Lin H."/>
            <person name="Quesada-Ocampo L."/>
            <person name="Vaillancourt B."/>
            <person name="Sakai H."/>
            <person name="Lee S.S."/>
            <person name="Kim J."/>
            <person name="Numa H."/>
            <person name="Itoh T."/>
            <person name="Buell C.R."/>
            <person name="Matsumoto T."/>
        </authorList>
    </citation>
    <scope>NUCLEOTIDE SEQUENCE [LARGE SCALE GENOMIC DNA]</scope>
    <source>
        <strain evidence="3">cv. Nipponbare</strain>
    </source>
</reference>
<dbReference type="EMBL" id="AP014968">
    <property type="protein sequence ID" value="BAT17630.1"/>
    <property type="molecule type" value="Genomic_DNA"/>
</dbReference>
<reference evidence="3" key="1">
    <citation type="journal article" date="2005" name="Nature">
        <title>The map-based sequence of the rice genome.</title>
        <authorList>
            <consortium name="International rice genome sequencing project (IRGSP)"/>
            <person name="Matsumoto T."/>
            <person name="Wu J."/>
            <person name="Kanamori H."/>
            <person name="Katayose Y."/>
            <person name="Fujisawa M."/>
            <person name="Namiki N."/>
            <person name="Mizuno H."/>
            <person name="Yamamoto K."/>
            <person name="Antonio B.A."/>
            <person name="Baba T."/>
            <person name="Sakata K."/>
            <person name="Nagamura Y."/>
            <person name="Aoki H."/>
            <person name="Arikawa K."/>
            <person name="Arita K."/>
            <person name="Bito T."/>
            <person name="Chiden Y."/>
            <person name="Fujitsuka N."/>
            <person name="Fukunaka R."/>
            <person name="Hamada M."/>
            <person name="Harada C."/>
            <person name="Hayashi A."/>
            <person name="Hijishita S."/>
            <person name="Honda M."/>
            <person name="Hosokawa S."/>
            <person name="Ichikawa Y."/>
            <person name="Idonuma A."/>
            <person name="Iijima M."/>
            <person name="Ikeda M."/>
            <person name="Ikeno M."/>
            <person name="Ito K."/>
            <person name="Ito S."/>
            <person name="Ito T."/>
            <person name="Ito Y."/>
            <person name="Ito Y."/>
            <person name="Iwabuchi A."/>
            <person name="Kamiya K."/>
            <person name="Karasawa W."/>
            <person name="Kurita K."/>
            <person name="Katagiri S."/>
            <person name="Kikuta A."/>
            <person name="Kobayashi H."/>
            <person name="Kobayashi N."/>
            <person name="Machita K."/>
            <person name="Maehara T."/>
            <person name="Masukawa M."/>
            <person name="Mizubayashi T."/>
            <person name="Mukai Y."/>
            <person name="Nagasaki H."/>
            <person name="Nagata Y."/>
            <person name="Naito S."/>
            <person name="Nakashima M."/>
            <person name="Nakama Y."/>
            <person name="Nakamichi Y."/>
            <person name="Nakamura M."/>
            <person name="Meguro A."/>
            <person name="Negishi M."/>
            <person name="Ohta I."/>
            <person name="Ohta T."/>
            <person name="Okamoto M."/>
            <person name="Ono N."/>
            <person name="Saji S."/>
            <person name="Sakaguchi M."/>
            <person name="Sakai K."/>
            <person name="Shibata M."/>
            <person name="Shimokawa T."/>
            <person name="Song J."/>
            <person name="Takazaki Y."/>
            <person name="Terasawa K."/>
            <person name="Tsugane M."/>
            <person name="Tsuji K."/>
            <person name="Ueda S."/>
            <person name="Waki K."/>
            <person name="Yamagata H."/>
            <person name="Yamamoto M."/>
            <person name="Yamamoto S."/>
            <person name="Yamane H."/>
            <person name="Yoshiki S."/>
            <person name="Yoshihara R."/>
            <person name="Yukawa K."/>
            <person name="Zhong H."/>
            <person name="Yano M."/>
            <person name="Yuan Q."/>
            <person name="Ouyang S."/>
            <person name="Liu J."/>
            <person name="Jones K.M."/>
            <person name="Gansberger K."/>
            <person name="Moffat K."/>
            <person name="Hill J."/>
            <person name="Bera J."/>
            <person name="Fadrosh D."/>
            <person name="Jin S."/>
            <person name="Johri S."/>
            <person name="Kim M."/>
            <person name="Overton L."/>
            <person name="Reardon M."/>
            <person name="Tsitrin T."/>
            <person name="Vuong H."/>
            <person name="Weaver B."/>
            <person name="Ciecko A."/>
            <person name="Tallon L."/>
            <person name="Jackson J."/>
            <person name="Pai G."/>
            <person name="Aken S.V."/>
            <person name="Utterback T."/>
            <person name="Reidmuller S."/>
            <person name="Feldblyum T."/>
            <person name="Hsiao J."/>
            <person name="Zismann V."/>
            <person name="Iobst S."/>
            <person name="de Vazeille A.R."/>
            <person name="Buell C.R."/>
            <person name="Ying K."/>
            <person name="Li Y."/>
            <person name="Lu T."/>
            <person name="Huang Y."/>
            <person name="Zhao Q."/>
            <person name="Feng Q."/>
            <person name="Zhang L."/>
            <person name="Zhu J."/>
            <person name="Weng Q."/>
            <person name="Mu J."/>
            <person name="Lu Y."/>
            <person name="Fan D."/>
            <person name="Liu Y."/>
            <person name="Guan J."/>
            <person name="Zhang Y."/>
            <person name="Yu S."/>
            <person name="Liu X."/>
            <person name="Zhang Y."/>
            <person name="Hong G."/>
            <person name="Han B."/>
            <person name="Choisne N."/>
            <person name="Demange N."/>
            <person name="Orjeda G."/>
            <person name="Samain S."/>
            <person name="Cattolico L."/>
            <person name="Pelletier E."/>
            <person name="Couloux A."/>
            <person name="Segurens B."/>
            <person name="Wincker P."/>
            <person name="D'Hont A."/>
            <person name="Scarpelli C."/>
            <person name="Weissenbach J."/>
            <person name="Salanoubat M."/>
            <person name="Quetier F."/>
            <person name="Yu Y."/>
            <person name="Kim H.R."/>
            <person name="Rambo T."/>
            <person name="Currie J."/>
            <person name="Collura K."/>
            <person name="Luo M."/>
            <person name="Yang T."/>
            <person name="Ammiraju J.S.S."/>
            <person name="Engler F."/>
            <person name="Soderlund C."/>
            <person name="Wing R.A."/>
            <person name="Palmer L.E."/>
            <person name="de la Bastide M."/>
            <person name="Spiegel L."/>
            <person name="Nascimento L."/>
            <person name="Zutavern T."/>
            <person name="O'Shaughnessy A."/>
            <person name="Dike S."/>
            <person name="Dedhia N."/>
            <person name="Preston R."/>
            <person name="Balija V."/>
            <person name="McCombie W.R."/>
            <person name="Chow T."/>
            <person name="Chen H."/>
            <person name="Chung M."/>
            <person name="Chen C."/>
            <person name="Shaw J."/>
            <person name="Wu H."/>
            <person name="Hsiao K."/>
            <person name="Chao Y."/>
            <person name="Chu M."/>
            <person name="Cheng C."/>
            <person name="Hour A."/>
            <person name="Lee P."/>
            <person name="Lin S."/>
            <person name="Lin Y."/>
            <person name="Liou J."/>
            <person name="Liu S."/>
            <person name="Hsing Y."/>
            <person name="Raghuvanshi S."/>
            <person name="Mohanty A."/>
            <person name="Bharti A.K."/>
            <person name="Gaur A."/>
            <person name="Gupta V."/>
            <person name="Kumar D."/>
            <person name="Ravi V."/>
            <person name="Vij S."/>
            <person name="Kapur A."/>
            <person name="Khurana P."/>
            <person name="Khurana P."/>
            <person name="Khurana J.P."/>
            <person name="Tyagi A.K."/>
            <person name="Gaikwad K."/>
            <person name="Singh A."/>
            <person name="Dalal V."/>
            <person name="Srivastava S."/>
            <person name="Dixit A."/>
            <person name="Pal A.K."/>
            <person name="Ghazi I.A."/>
            <person name="Yadav M."/>
            <person name="Pandit A."/>
            <person name="Bhargava A."/>
            <person name="Sureshbabu K."/>
            <person name="Batra K."/>
            <person name="Sharma T.R."/>
            <person name="Mohapatra T."/>
            <person name="Singh N.K."/>
            <person name="Messing J."/>
            <person name="Nelson A.B."/>
            <person name="Fuks G."/>
            <person name="Kavchok S."/>
            <person name="Keizer G."/>
            <person name="Linton E."/>
            <person name="Llaca V."/>
            <person name="Song R."/>
            <person name="Tanyolac B."/>
            <person name="Young S."/>
            <person name="Ho-Il K."/>
            <person name="Hahn J.H."/>
            <person name="Sangsakoo G."/>
            <person name="Vanavichit A."/>
            <person name="de Mattos Luiz.A.T."/>
            <person name="Zimmer P.D."/>
            <person name="Malone G."/>
            <person name="Dellagostin O."/>
            <person name="de Oliveira A.C."/>
            <person name="Bevan M."/>
            <person name="Bancroft I."/>
            <person name="Minx P."/>
            <person name="Cordum H."/>
            <person name="Wilson R."/>
            <person name="Cheng Z."/>
            <person name="Jin W."/>
            <person name="Jiang J."/>
            <person name="Leong S.A."/>
            <person name="Iwama H."/>
            <person name="Gojobori T."/>
            <person name="Itoh T."/>
            <person name="Niimura Y."/>
            <person name="Fujii Y."/>
            <person name="Habara T."/>
            <person name="Sakai H."/>
            <person name="Sato Y."/>
            <person name="Wilson G."/>
            <person name="Kumar K."/>
            <person name="McCouch S."/>
            <person name="Juretic N."/>
            <person name="Hoen D."/>
            <person name="Wright S."/>
            <person name="Bruskiewich R."/>
            <person name="Bureau T."/>
            <person name="Miyao A."/>
            <person name="Hirochika H."/>
            <person name="Nishikawa T."/>
            <person name="Kadowaki K."/>
            <person name="Sugiura M."/>
            <person name="Burr B."/>
            <person name="Sasaki T."/>
        </authorList>
    </citation>
    <scope>NUCLEOTIDE SEQUENCE [LARGE SCALE GENOMIC DNA]</scope>
    <source>
        <strain evidence="3">cv. Nipponbare</strain>
    </source>
</reference>
<accession>A0A0P0YBB5</accession>
<feature type="region of interest" description="Disordered" evidence="1">
    <location>
        <begin position="1"/>
        <end position="29"/>
    </location>
</feature>
<name>A0A0P0YBB5_ORYSJ</name>
<reference evidence="2 3" key="2">
    <citation type="journal article" date="2013" name="Plant Cell Physiol.">
        <title>Rice Annotation Project Database (RAP-DB): an integrative and interactive database for rice genomics.</title>
        <authorList>
            <person name="Sakai H."/>
            <person name="Lee S.S."/>
            <person name="Tanaka T."/>
            <person name="Numa H."/>
            <person name="Kim J."/>
            <person name="Kawahara Y."/>
            <person name="Wakimoto H."/>
            <person name="Yang C.C."/>
            <person name="Iwamoto M."/>
            <person name="Abe T."/>
            <person name="Yamada Y."/>
            <person name="Muto A."/>
            <person name="Inokuchi H."/>
            <person name="Ikemura T."/>
            <person name="Matsumoto T."/>
            <person name="Sasaki T."/>
            <person name="Itoh T."/>
        </authorList>
    </citation>
    <scope>NUCLEOTIDE SEQUENCE [LARGE SCALE GENOMIC DNA]</scope>
    <source>
        <strain evidence="3">cv. Nipponbare</strain>
    </source>
</reference>
<evidence type="ECO:0000313" key="3">
    <source>
        <dbReference type="Proteomes" id="UP000059680"/>
    </source>
</evidence>
<feature type="compositionally biased region" description="Basic and acidic residues" evidence="1">
    <location>
        <begin position="9"/>
        <end position="21"/>
    </location>
</feature>
<dbReference type="Proteomes" id="UP000059680">
    <property type="component" value="Chromosome 12"/>
</dbReference>
<dbReference type="InParanoid" id="A0A0P0YBB5"/>